<accession>A0ABN8BAY3</accession>
<keyword evidence="2" id="KW-1185">Reference proteome</keyword>
<dbReference type="NCBIfam" id="TIGR00624">
    <property type="entry name" value="tag"/>
    <property type="match status" value="1"/>
</dbReference>
<protein>
    <recommendedName>
        <fullName evidence="3">DNA-3-methyladenine glycosylase I</fullName>
    </recommendedName>
</protein>
<dbReference type="Pfam" id="PF03352">
    <property type="entry name" value="Adenine_glyco"/>
    <property type="match status" value="1"/>
</dbReference>
<name>A0ABN8BAY3_CHISP</name>
<dbReference type="InterPro" id="IPR052891">
    <property type="entry name" value="DNA-3mA_glycosylase"/>
</dbReference>
<dbReference type="PANTHER" id="PTHR30037:SF4">
    <property type="entry name" value="DNA-3-METHYLADENINE GLYCOSYLASE I"/>
    <property type="match status" value="1"/>
</dbReference>
<evidence type="ECO:0000313" key="2">
    <source>
        <dbReference type="Proteomes" id="UP001153292"/>
    </source>
</evidence>
<evidence type="ECO:0008006" key="3">
    <source>
        <dbReference type="Google" id="ProtNLM"/>
    </source>
</evidence>
<dbReference type="InterPro" id="IPR004597">
    <property type="entry name" value="Tag"/>
</dbReference>
<dbReference type="InterPro" id="IPR005019">
    <property type="entry name" value="Adenine_glyco"/>
</dbReference>
<dbReference type="EMBL" id="OU963898">
    <property type="protein sequence ID" value="CAH0405832.1"/>
    <property type="molecule type" value="Genomic_DNA"/>
</dbReference>
<dbReference type="PANTHER" id="PTHR30037">
    <property type="entry name" value="DNA-3-METHYLADENINE GLYCOSYLASE 1"/>
    <property type="match status" value="1"/>
</dbReference>
<proteinExistence type="predicted"/>
<dbReference type="Proteomes" id="UP001153292">
    <property type="component" value="Chromosome 5"/>
</dbReference>
<evidence type="ECO:0000313" key="1">
    <source>
        <dbReference type="EMBL" id="CAH0405832.1"/>
    </source>
</evidence>
<organism evidence="1 2">
    <name type="scientific">Chilo suppressalis</name>
    <name type="common">Asiatic rice borer moth</name>
    <dbReference type="NCBI Taxonomy" id="168631"/>
    <lineage>
        <taxon>Eukaryota</taxon>
        <taxon>Metazoa</taxon>
        <taxon>Ecdysozoa</taxon>
        <taxon>Arthropoda</taxon>
        <taxon>Hexapoda</taxon>
        <taxon>Insecta</taxon>
        <taxon>Pterygota</taxon>
        <taxon>Neoptera</taxon>
        <taxon>Endopterygota</taxon>
        <taxon>Lepidoptera</taxon>
        <taxon>Glossata</taxon>
        <taxon>Ditrysia</taxon>
        <taxon>Pyraloidea</taxon>
        <taxon>Crambidae</taxon>
        <taxon>Crambinae</taxon>
        <taxon>Chilo</taxon>
    </lineage>
</organism>
<gene>
    <name evidence="1" type="ORF">CHILSU_LOCUS9202</name>
</gene>
<dbReference type="SUPFAM" id="SSF48150">
    <property type="entry name" value="DNA-glycosylase"/>
    <property type="match status" value="1"/>
</dbReference>
<sequence length="193" mass="22427">MLVNSQNPIRCEWLSEDPIYIEYHDKEWGKPEFDSIKLFEMLCLEGQQAGLSWITILKKRENYRKLFKGFNPYIISKFTEKDVRRLLSDASIVRHKGKIEAIINNSRCFIKMETQNECFSDFIWGFVNHKPIVNNIYNSKDVKTETTSSIALSKALKMKGFKFVGSTICYAFMQACGLIDDHINNCICKSKLT</sequence>
<reference evidence="1" key="1">
    <citation type="submission" date="2021-12" db="EMBL/GenBank/DDBJ databases">
        <authorList>
            <person name="King R."/>
        </authorList>
    </citation>
    <scope>NUCLEOTIDE SEQUENCE</scope>
</reference>
<dbReference type="Gene3D" id="1.10.340.30">
    <property type="entry name" value="Hypothetical protein, domain 2"/>
    <property type="match status" value="1"/>
</dbReference>
<dbReference type="InterPro" id="IPR011257">
    <property type="entry name" value="DNA_glycosylase"/>
</dbReference>